<keyword evidence="2" id="KW-0812">Transmembrane</keyword>
<feature type="region of interest" description="Disordered" evidence="1">
    <location>
        <begin position="248"/>
        <end position="287"/>
    </location>
</feature>
<reference evidence="3" key="1">
    <citation type="submission" date="2021-01" db="EMBL/GenBank/DDBJ databases">
        <authorList>
            <person name="Eckstrom K.M.E."/>
        </authorList>
    </citation>
    <scope>NUCLEOTIDE SEQUENCE</scope>
    <source>
        <strain evidence="3">UVCC 0001</strain>
    </source>
</reference>
<evidence type="ECO:0000256" key="2">
    <source>
        <dbReference type="SAM" id="Phobius"/>
    </source>
</evidence>
<feature type="transmembrane region" description="Helical" evidence="2">
    <location>
        <begin position="107"/>
        <end position="128"/>
    </location>
</feature>
<dbReference type="AlphaFoldDB" id="A0AAD9ILB9"/>
<keyword evidence="2" id="KW-0472">Membrane</keyword>
<evidence type="ECO:0000313" key="3">
    <source>
        <dbReference type="EMBL" id="KAK2078322.1"/>
    </source>
</evidence>
<dbReference type="PANTHER" id="PTHR47380:SF4">
    <property type="entry name" value="OS02G0533000 PROTEIN"/>
    <property type="match status" value="1"/>
</dbReference>
<accession>A0AAD9ILB9</accession>
<dbReference type="PANTHER" id="PTHR47380">
    <property type="entry name" value="OS02G0533000 PROTEIN"/>
    <property type="match status" value="1"/>
</dbReference>
<evidence type="ECO:0000313" key="4">
    <source>
        <dbReference type="Proteomes" id="UP001255856"/>
    </source>
</evidence>
<name>A0AAD9ILB9_PROWI</name>
<dbReference type="EMBL" id="JASFZW010000005">
    <property type="protein sequence ID" value="KAK2078322.1"/>
    <property type="molecule type" value="Genomic_DNA"/>
</dbReference>
<gene>
    <name evidence="3" type="ORF">QBZ16_004191</name>
</gene>
<comment type="caution">
    <text evidence="3">The sequence shown here is derived from an EMBL/GenBank/DDBJ whole genome shotgun (WGS) entry which is preliminary data.</text>
</comment>
<keyword evidence="2" id="KW-1133">Transmembrane helix</keyword>
<feature type="compositionally biased region" description="Basic and acidic residues" evidence="1">
    <location>
        <begin position="269"/>
        <end position="287"/>
    </location>
</feature>
<proteinExistence type="predicted"/>
<evidence type="ECO:0000256" key="1">
    <source>
        <dbReference type="SAM" id="MobiDB-lite"/>
    </source>
</evidence>
<dbReference type="Proteomes" id="UP001255856">
    <property type="component" value="Unassembled WGS sequence"/>
</dbReference>
<dbReference type="InterPro" id="IPR044200">
    <property type="entry name" value="At5g03900-like"/>
</dbReference>
<organism evidence="3 4">
    <name type="scientific">Prototheca wickerhamii</name>
    <dbReference type="NCBI Taxonomy" id="3111"/>
    <lineage>
        <taxon>Eukaryota</taxon>
        <taxon>Viridiplantae</taxon>
        <taxon>Chlorophyta</taxon>
        <taxon>core chlorophytes</taxon>
        <taxon>Trebouxiophyceae</taxon>
        <taxon>Chlorellales</taxon>
        <taxon>Chlorellaceae</taxon>
        <taxon>Prototheca</taxon>
    </lineage>
</organism>
<feature type="transmembrane region" description="Helical" evidence="2">
    <location>
        <begin position="140"/>
        <end position="161"/>
    </location>
</feature>
<keyword evidence="4" id="KW-1185">Reference proteome</keyword>
<dbReference type="GO" id="GO:0009941">
    <property type="term" value="C:chloroplast envelope"/>
    <property type="evidence" value="ECO:0007669"/>
    <property type="project" value="TreeGrafter"/>
</dbReference>
<sequence length="287" mass="30788">MCSIGRYIQEHGGVVTAEELSPFLDGQRPSGTETAGVNEAFVLPVLQRFRGSPVVSKTGTIVYHFPELQQTASLLKRAKKWVSGSPAPPPVLEQELRLSAASGGQKVAVAALAVVNFMAIQTLAGLLASPANVHTLAASGFGWVGSLLPFLRVYALSFFVIPTVRGLSNARANAGIRARNAARRDATARLATPDPALAAKLATARAEARLVRFDPKRVVYDSGASPAAAERASDQDLLSDWESRFQERTRGGVAGRGAGAANRASRTNRRTEDDRARPPWLHWREDL</sequence>
<protein>
    <submittedName>
        <fullName evidence="3">Uncharacterized protein</fullName>
    </submittedName>
</protein>